<dbReference type="InterPro" id="IPR035917">
    <property type="entry name" value="YjbQ-like_sf"/>
</dbReference>
<dbReference type="Gene3D" id="2.60.120.460">
    <property type="entry name" value="YjbQ-like"/>
    <property type="match status" value="1"/>
</dbReference>
<gene>
    <name evidence="1" type="ORF">BGZ99_004858</name>
</gene>
<keyword evidence="2" id="KW-1185">Reference proteome</keyword>
<dbReference type="PROSITE" id="PS01314">
    <property type="entry name" value="UPF0047"/>
    <property type="match status" value="1"/>
</dbReference>
<dbReference type="SUPFAM" id="SSF111038">
    <property type="entry name" value="YjbQ-like"/>
    <property type="match status" value="1"/>
</dbReference>
<dbReference type="Pfam" id="PF01894">
    <property type="entry name" value="YjbQ"/>
    <property type="match status" value="1"/>
</dbReference>
<protein>
    <submittedName>
        <fullName evidence="1">Uncharacterized protein</fullName>
    </submittedName>
</protein>
<organism evidence="1 2">
    <name type="scientific">Dissophora globulifera</name>
    <dbReference type="NCBI Taxonomy" id="979702"/>
    <lineage>
        <taxon>Eukaryota</taxon>
        <taxon>Fungi</taxon>
        <taxon>Fungi incertae sedis</taxon>
        <taxon>Mucoromycota</taxon>
        <taxon>Mortierellomycotina</taxon>
        <taxon>Mortierellomycetes</taxon>
        <taxon>Mortierellales</taxon>
        <taxon>Mortierellaceae</taxon>
        <taxon>Dissophora</taxon>
    </lineage>
</organism>
<accession>A0A9P6UU96</accession>
<evidence type="ECO:0000313" key="1">
    <source>
        <dbReference type="EMBL" id="KAG0319883.1"/>
    </source>
</evidence>
<dbReference type="NCBIfam" id="TIGR00149">
    <property type="entry name" value="TIGR00149_YjbQ"/>
    <property type="match status" value="1"/>
</dbReference>
<dbReference type="OrthoDB" id="10255963at2759"/>
<reference evidence="1" key="1">
    <citation type="journal article" date="2020" name="Fungal Divers.">
        <title>Resolving the Mortierellaceae phylogeny through synthesis of multi-gene phylogenetics and phylogenomics.</title>
        <authorList>
            <person name="Vandepol N."/>
            <person name="Liber J."/>
            <person name="Desiro A."/>
            <person name="Na H."/>
            <person name="Kennedy M."/>
            <person name="Barry K."/>
            <person name="Grigoriev I.V."/>
            <person name="Miller A.N."/>
            <person name="O'Donnell K."/>
            <person name="Stajich J.E."/>
            <person name="Bonito G."/>
        </authorList>
    </citation>
    <scope>NUCLEOTIDE SEQUENCE</scope>
    <source>
        <strain evidence="1">REB-010B</strain>
    </source>
</reference>
<sequence length="142" mass="15900">MSWSQTTIRLPAKSRGCHLVTHEIERNLAELKDFKVGMANIFLQHTSASLTLNENADPDVRVDMEMALNKIAPENWPYVHADEGPDDMPGHLKSSLFGASLNIPITKGRLNLGTWQGIWLCEHRDHASGRKIVVTMQGEKSK</sequence>
<proteinExistence type="predicted"/>
<evidence type="ECO:0000313" key="2">
    <source>
        <dbReference type="Proteomes" id="UP000738325"/>
    </source>
</evidence>
<dbReference type="AlphaFoldDB" id="A0A9P6UU96"/>
<dbReference type="PANTHER" id="PTHR30615:SF16">
    <property type="entry name" value="SECONDARY THIAMINE-PHOSPHATE SYNTHASE ENZYME"/>
    <property type="match status" value="1"/>
</dbReference>
<dbReference type="PIRSF" id="PIRSF004681">
    <property type="entry name" value="UCP004681"/>
    <property type="match status" value="1"/>
</dbReference>
<dbReference type="Proteomes" id="UP000738325">
    <property type="component" value="Unassembled WGS sequence"/>
</dbReference>
<dbReference type="PANTHER" id="PTHR30615">
    <property type="entry name" value="UNCHARACTERIZED PROTEIN YJBQ-RELATED"/>
    <property type="match status" value="1"/>
</dbReference>
<comment type="caution">
    <text evidence="1">The sequence shown here is derived from an EMBL/GenBank/DDBJ whole genome shotgun (WGS) entry which is preliminary data.</text>
</comment>
<name>A0A9P6UU96_9FUNG</name>
<dbReference type="EMBL" id="JAAAIP010000305">
    <property type="protein sequence ID" value="KAG0319883.1"/>
    <property type="molecule type" value="Genomic_DNA"/>
</dbReference>
<dbReference type="InterPro" id="IPR001602">
    <property type="entry name" value="UPF0047_YjbQ-like"/>
</dbReference>